<sequence>MTQQLWQPSASLANIKLRANLLKGIRDYFAKEQVIEVATPILSQAAVTDIHLDSFVTHFKPIGKPEGQTLFLHTSPEFHMKRMLAAYHEDIYQICHVFRNGEAGGKHNPEFTMLEWYRVGYDHHQLMDDMTKLLASVADFTELRRVSYQQIFEEHLGINPHRTATQKLEKLVHEKIDDHLVGLERNSLLDLLFTHHIEPSLGWAAEGKLAGVYVYDFPASMAALARVDTDVDNQQVASRFELFINGIELANGYHELVDGIEQAKRFKHDQNKRKELGYQQNPYDEHLLGALAEGLPDCAGVALGVDRLLMLLAQTNEIADVIAFDFERS</sequence>
<dbReference type="Gene3D" id="3.30.930.10">
    <property type="entry name" value="Bira Bifunctional Protein, Domain 2"/>
    <property type="match status" value="1"/>
</dbReference>
<keyword evidence="5" id="KW-0251">Elongation factor</keyword>
<dbReference type="EC" id="6.3.1.-" evidence="5"/>
<evidence type="ECO:0000256" key="1">
    <source>
        <dbReference type="ARBA" id="ARBA00022598"/>
    </source>
</evidence>
<dbReference type="GO" id="GO:0003746">
    <property type="term" value="F:translation elongation factor activity"/>
    <property type="evidence" value="ECO:0007669"/>
    <property type="project" value="UniProtKB-KW"/>
</dbReference>
<evidence type="ECO:0000313" key="5">
    <source>
        <dbReference type="EMBL" id="MDE1461302.1"/>
    </source>
</evidence>
<reference evidence="5 6" key="1">
    <citation type="submission" date="2022-11" db="EMBL/GenBank/DDBJ databases">
        <title>Spartinivicinus poritis sp. nov., isolated from scleractinian coral Porites lutea.</title>
        <authorList>
            <person name="Zhang G."/>
            <person name="Cai L."/>
            <person name="Wei Q."/>
        </authorList>
    </citation>
    <scope>NUCLEOTIDE SEQUENCE [LARGE SCALE GENOMIC DNA]</scope>
    <source>
        <strain evidence="5 6">A2-2</strain>
    </source>
</reference>
<gene>
    <name evidence="5" type="primary">epmA</name>
    <name evidence="5" type="ORF">ORQ98_04915</name>
</gene>
<dbReference type="PRINTS" id="PR00982">
    <property type="entry name" value="TRNASYNTHLYS"/>
</dbReference>
<dbReference type="NCBIfam" id="TIGR00462">
    <property type="entry name" value="genX"/>
    <property type="match status" value="1"/>
</dbReference>
<evidence type="ECO:0000313" key="6">
    <source>
        <dbReference type="Proteomes" id="UP001528823"/>
    </source>
</evidence>
<dbReference type="NCBIfam" id="NF006828">
    <property type="entry name" value="PRK09350.1"/>
    <property type="match status" value="1"/>
</dbReference>
<dbReference type="PANTHER" id="PTHR42918:SF6">
    <property type="entry name" value="ELONGATION FACTOR P--(R)-BETA-LYSINE LIGASE"/>
    <property type="match status" value="1"/>
</dbReference>
<dbReference type="InterPro" id="IPR018149">
    <property type="entry name" value="Lys-tRNA-synth_II_C"/>
</dbReference>
<dbReference type="PANTHER" id="PTHR42918">
    <property type="entry name" value="LYSYL-TRNA SYNTHETASE"/>
    <property type="match status" value="1"/>
</dbReference>
<dbReference type="PROSITE" id="PS50862">
    <property type="entry name" value="AA_TRNA_LIGASE_II"/>
    <property type="match status" value="1"/>
</dbReference>
<dbReference type="Proteomes" id="UP001528823">
    <property type="component" value="Unassembled WGS sequence"/>
</dbReference>
<keyword evidence="6" id="KW-1185">Reference proteome</keyword>
<proteinExistence type="predicted"/>
<accession>A0ABT5U4K9</accession>
<dbReference type="InterPro" id="IPR045864">
    <property type="entry name" value="aa-tRNA-synth_II/BPL/LPL"/>
</dbReference>
<dbReference type="InterPro" id="IPR004364">
    <property type="entry name" value="Aa-tRNA-synt_II"/>
</dbReference>
<dbReference type="EMBL" id="JAPMOU010000004">
    <property type="protein sequence ID" value="MDE1461302.1"/>
    <property type="molecule type" value="Genomic_DNA"/>
</dbReference>
<dbReference type="InterPro" id="IPR006195">
    <property type="entry name" value="aa-tRNA-synth_II"/>
</dbReference>
<evidence type="ECO:0000256" key="3">
    <source>
        <dbReference type="ARBA" id="ARBA00022840"/>
    </source>
</evidence>
<dbReference type="SUPFAM" id="SSF55681">
    <property type="entry name" value="Class II aaRS and biotin synthetases"/>
    <property type="match status" value="1"/>
</dbReference>
<protein>
    <submittedName>
        <fullName evidence="5">Elongation factor P--(R)-beta-lysine ligase</fullName>
        <ecNumber evidence="5">6.3.1.-</ecNumber>
    </submittedName>
</protein>
<keyword evidence="5" id="KW-0648">Protein biosynthesis</keyword>
<feature type="domain" description="Aminoacyl-transfer RNA synthetases class-II family profile" evidence="4">
    <location>
        <begin position="15"/>
        <end position="329"/>
    </location>
</feature>
<dbReference type="GO" id="GO:0016874">
    <property type="term" value="F:ligase activity"/>
    <property type="evidence" value="ECO:0007669"/>
    <property type="project" value="UniProtKB-KW"/>
</dbReference>
<comment type="caution">
    <text evidence="5">The sequence shown here is derived from an EMBL/GenBank/DDBJ whole genome shotgun (WGS) entry which is preliminary data.</text>
</comment>
<dbReference type="RefSeq" id="WP_274687666.1">
    <property type="nucleotide sequence ID" value="NZ_JAPMOU010000004.1"/>
</dbReference>
<dbReference type="InterPro" id="IPR004525">
    <property type="entry name" value="EpmA"/>
</dbReference>
<evidence type="ECO:0000259" key="4">
    <source>
        <dbReference type="PROSITE" id="PS50862"/>
    </source>
</evidence>
<organism evidence="5 6">
    <name type="scientific">Spartinivicinus poritis</name>
    <dbReference type="NCBI Taxonomy" id="2994640"/>
    <lineage>
        <taxon>Bacteria</taxon>
        <taxon>Pseudomonadati</taxon>
        <taxon>Pseudomonadota</taxon>
        <taxon>Gammaproteobacteria</taxon>
        <taxon>Oceanospirillales</taxon>
        <taxon>Zooshikellaceae</taxon>
        <taxon>Spartinivicinus</taxon>
    </lineage>
</organism>
<evidence type="ECO:0000256" key="2">
    <source>
        <dbReference type="ARBA" id="ARBA00022741"/>
    </source>
</evidence>
<dbReference type="Pfam" id="PF00152">
    <property type="entry name" value="tRNA-synt_2"/>
    <property type="match status" value="1"/>
</dbReference>
<keyword evidence="3" id="KW-0067">ATP-binding</keyword>
<keyword evidence="2" id="KW-0547">Nucleotide-binding</keyword>
<name>A0ABT5U4K9_9GAMM</name>
<keyword evidence="1 5" id="KW-0436">Ligase</keyword>